<reference evidence="2" key="1">
    <citation type="submission" date="2021-04" db="EMBL/GenBank/DDBJ databases">
        <authorList>
            <consortium name="Wellcome Sanger Institute Data Sharing"/>
        </authorList>
    </citation>
    <scope>NUCLEOTIDE SEQUENCE [LARGE SCALE GENOMIC DNA]</scope>
</reference>
<evidence type="ECO:0000313" key="3">
    <source>
        <dbReference type="Proteomes" id="UP000472265"/>
    </source>
</evidence>
<reference evidence="2" key="2">
    <citation type="submission" date="2025-08" db="UniProtKB">
        <authorList>
            <consortium name="Ensembl"/>
        </authorList>
    </citation>
    <scope>IDENTIFICATION</scope>
</reference>
<keyword evidence="3" id="KW-1185">Reference proteome</keyword>
<evidence type="ECO:0000256" key="1">
    <source>
        <dbReference type="SAM" id="MobiDB-lite"/>
    </source>
</evidence>
<name>A0A671UYD5_SPAAU</name>
<feature type="region of interest" description="Disordered" evidence="1">
    <location>
        <begin position="223"/>
        <end position="253"/>
    </location>
</feature>
<feature type="compositionally biased region" description="Low complexity" evidence="1">
    <location>
        <begin position="88"/>
        <end position="108"/>
    </location>
</feature>
<dbReference type="GeneTree" id="ENSGT01150000289372"/>
<dbReference type="Proteomes" id="UP000472265">
    <property type="component" value="Chromosome 24"/>
</dbReference>
<feature type="region of interest" description="Disordered" evidence="1">
    <location>
        <begin position="79"/>
        <end position="108"/>
    </location>
</feature>
<dbReference type="Pfam" id="PF00805">
    <property type="entry name" value="Pentapeptide"/>
    <property type="match status" value="1"/>
</dbReference>
<evidence type="ECO:0000313" key="2">
    <source>
        <dbReference type="Ensembl" id="ENSSAUP00010019472.1"/>
    </source>
</evidence>
<organism evidence="2 3">
    <name type="scientific">Sparus aurata</name>
    <name type="common">Gilthead sea bream</name>
    <dbReference type="NCBI Taxonomy" id="8175"/>
    <lineage>
        <taxon>Eukaryota</taxon>
        <taxon>Metazoa</taxon>
        <taxon>Chordata</taxon>
        <taxon>Craniata</taxon>
        <taxon>Vertebrata</taxon>
        <taxon>Euteleostomi</taxon>
        <taxon>Actinopterygii</taxon>
        <taxon>Neopterygii</taxon>
        <taxon>Teleostei</taxon>
        <taxon>Neoteleostei</taxon>
        <taxon>Acanthomorphata</taxon>
        <taxon>Eupercaria</taxon>
        <taxon>Spariformes</taxon>
        <taxon>Sparidae</taxon>
        <taxon>Sparus</taxon>
    </lineage>
</organism>
<proteinExistence type="predicted"/>
<feature type="region of interest" description="Disordered" evidence="1">
    <location>
        <begin position="132"/>
        <end position="178"/>
    </location>
</feature>
<dbReference type="Gene3D" id="2.160.20.80">
    <property type="entry name" value="E3 ubiquitin-protein ligase SopA"/>
    <property type="match status" value="1"/>
</dbReference>
<reference evidence="2" key="3">
    <citation type="submission" date="2025-09" db="UniProtKB">
        <authorList>
            <consortium name="Ensembl"/>
        </authorList>
    </citation>
    <scope>IDENTIFICATION</scope>
</reference>
<protein>
    <submittedName>
        <fullName evidence="2">Uncharacterized protein</fullName>
    </submittedName>
</protein>
<dbReference type="AlphaFoldDB" id="A0A671UYD5"/>
<dbReference type="InParanoid" id="A0A671UYD5"/>
<dbReference type="InterPro" id="IPR001646">
    <property type="entry name" value="5peptide_repeat"/>
</dbReference>
<feature type="region of interest" description="Disordered" evidence="1">
    <location>
        <begin position="283"/>
        <end position="307"/>
    </location>
</feature>
<dbReference type="Ensembl" id="ENSSAUT00010020604.1">
    <property type="protein sequence ID" value="ENSSAUP00010019472.1"/>
    <property type="gene ID" value="ENSSAUG00010008767.1"/>
</dbReference>
<dbReference type="SUPFAM" id="SSF141571">
    <property type="entry name" value="Pentapeptide repeat-like"/>
    <property type="match status" value="1"/>
</dbReference>
<accession>A0A671UYD5</accession>
<sequence length="388" mass="41445">MSGKLRSLVFTMTPSISPGWTYCTLLVQDIVLSFQDLKDNFGLQTQDHCRYLQIRDFVNKKFPVDATSIDMLLKTDATSTDATSNGCATSTDATSTDATSADATSADASSTDATSADATSIDATSTDATSANATSADATSTDATSTDGTSTDATSADATSTDATSTDATSADATSTDATSTDCYLNRCYLSGCYFNGCYLNGCYLSRCYLSGCYFKDATSTDATSTDATSADATSTDATSADATSADATSTDATSADATSTDATLTDATSKILRRQECFLPQNKQREATQHHRKSGIGPANSKWTRMSSASRREFSWKNVTQFFSTPAQKTNYSNQTACWRSYGNTLANHYHIFGPVPLWLHFGKTSTGVWKLFLKRNVVKLYNHVFG</sequence>